<keyword evidence="3 6" id="KW-0378">Hydrolase</keyword>
<comment type="catalytic activity">
    <reaction evidence="1">
        <text>Hydrolyzes the link between N-acetylmuramoyl residues and L-amino acid residues in certain cell-wall glycopeptides.</text>
        <dbReference type="EC" id="3.5.1.28"/>
    </reaction>
</comment>
<evidence type="ECO:0000259" key="5">
    <source>
        <dbReference type="SMART" id="SM00646"/>
    </source>
</evidence>
<dbReference type="Proteomes" id="UP001371305">
    <property type="component" value="Unassembled WGS sequence"/>
</dbReference>
<evidence type="ECO:0000256" key="1">
    <source>
        <dbReference type="ARBA" id="ARBA00001561"/>
    </source>
</evidence>
<feature type="signal peptide" evidence="4">
    <location>
        <begin position="1"/>
        <end position="26"/>
    </location>
</feature>
<keyword evidence="7" id="KW-1185">Reference proteome</keyword>
<gene>
    <name evidence="6" type="ORF">WKV53_13720</name>
</gene>
<evidence type="ECO:0000313" key="7">
    <source>
        <dbReference type="Proteomes" id="UP001371305"/>
    </source>
</evidence>
<dbReference type="PANTHER" id="PTHR30404:SF0">
    <property type="entry name" value="N-ACETYLMURAMOYL-L-ALANINE AMIDASE AMIC"/>
    <property type="match status" value="1"/>
</dbReference>
<name>A0ABU9AUY7_9BACT</name>
<dbReference type="Gene3D" id="3.40.630.40">
    <property type="entry name" value="Zn-dependent exopeptidases"/>
    <property type="match status" value="1"/>
</dbReference>
<dbReference type="SMART" id="SM00646">
    <property type="entry name" value="Ami_3"/>
    <property type="match status" value="1"/>
</dbReference>
<sequence length="204" mass="22474">MKANPKRILFAAVSALLALCSPLARAGTVMLDPGHGGRDSGATVDQAKESEIMLSFAKVLDAELKRKGYVTNLTRDTDELVPLNSKRQTIADVKPIIVLGLHLSSSKDPNERGIRIFRSPKTEDEKLLLEERELPDHLVKALSAIEPKQTVTTHRLGLPYLNTPKAILLELGFLTNAEDRKLITDPAYQQKLATVLAEAINELY</sequence>
<feature type="domain" description="MurNAc-LAA" evidence="5">
    <location>
        <begin position="87"/>
        <end position="201"/>
    </location>
</feature>
<feature type="chain" id="PRO_5046434805" description="N-acetylmuramoyl-L-alanine amidase" evidence="4">
    <location>
        <begin position="27"/>
        <end position="204"/>
    </location>
</feature>
<evidence type="ECO:0000313" key="6">
    <source>
        <dbReference type="EMBL" id="MEK7951569.1"/>
    </source>
</evidence>
<protein>
    <recommendedName>
        <fullName evidence="2">N-acetylmuramoyl-L-alanine amidase</fullName>
        <ecNumber evidence="2">3.5.1.28</ecNumber>
    </recommendedName>
</protein>
<evidence type="ECO:0000256" key="3">
    <source>
        <dbReference type="ARBA" id="ARBA00022801"/>
    </source>
</evidence>
<dbReference type="GO" id="GO:0008745">
    <property type="term" value="F:N-acetylmuramoyl-L-alanine amidase activity"/>
    <property type="evidence" value="ECO:0007669"/>
    <property type="project" value="UniProtKB-EC"/>
</dbReference>
<comment type="caution">
    <text evidence="6">The sequence shown here is derived from an EMBL/GenBank/DDBJ whole genome shotgun (WGS) entry which is preliminary data.</text>
</comment>
<dbReference type="InterPro" id="IPR050695">
    <property type="entry name" value="N-acetylmuramoyl_amidase_3"/>
</dbReference>
<dbReference type="EMBL" id="JBBUKT010000005">
    <property type="protein sequence ID" value="MEK7951569.1"/>
    <property type="molecule type" value="Genomic_DNA"/>
</dbReference>
<evidence type="ECO:0000256" key="4">
    <source>
        <dbReference type="SAM" id="SignalP"/>
    </source>
</evidence>
<dbReference type="CDD" id="cd02696">
    <property type="entry name" value="MurNAc-LAA"/>
    <property type="match status" value="1"/>
</dbReference>
<keyword evidence="4" id="KW-0732">Signal</keyword>
<organism evidence="6 7">
    <name type="scientific">Luteolibacter soli</name>
    <dbReference type="NCBI Taxonomy" id="3135280"/>
    <lineage>
        <taxon>Bacteria</taxon>
        <taxon>Pseudomonadati</taxon>
        <taxon>Verrucomicrobiota</taxon>
        <taxon>Verrucomicrobiia</taxon>
        <taxon>Verrucomicrobiales</taxon>
        <taxon>Verrucomicrobiaceae</taxon>
        <taxon>Luteolibacter</taxon>
    </lineage>
</organism>
<evidence type="ECO:0000256" key="2">
    <source>
        <dbReference type="ARBA" id="ARBA00011901"/>
    </source>
</evidence>
<dbReference type="Pfam" id="PF01520">
    <property type="entry name" value="Amidase_3"/>
    <property type="match status" value="1"/>
</dbReference>
<dbReference type="SUPFAM" id="SSF53187">
    <property type="entry name" value="Zn-dependent exopeptidases"/>
    <property type="match status" value="1"/>
</dbReference>
<dbReference type="InterPro" id="IPR002508">
    <property type="entry name" value="MurNAc-LAA_cat"/>
</dbReference>
<dbReference type="RefSeq" id="WP_341405187.1">
    <property type="nucleotide sequence ID" value="NZ_JBBUKT010000005.1"/>
</dbReference>
<proteinExistence type="predicted"/>
<reference evidence="6 7" key="1">
    <citation type="submission" date="2024-04" db="EMBL/GenBank/DDBJ databases">
        <title>Luteolibacter sp. isolated from soil.</title>
        <authorList>
            <person name="An J."/>
        </authorList>
    </citation>
    <scope>NUCLEOTIDE SEQUENCE [LARGE SCALE GENOMIC DNA]</scope>
    <source>
        <strain evidence="6 7">Y139</strain>
    </source>
</reference>
<dbReference type="EC" id="3.5.1.28" evidence="2"/>
<dbReference type="PANTHER" id="PTHR30404">
    <property type="entry name" value="N-ACETYLMURAMOYL-L-ALANINE AMIDASE"/>
    <property type="match status" value="1"/>
</dbReference>
<accession>A0ABU9AUY7</accession>